<protein>
    <recommendedName>
        <fullName evidence="1">HTH lacI-type domain-containing protein</fullName>
    </recommendedName>
</protein>
<proteinExistence type="predicted"/>
<evidence type="ECO:0000313" key="2">
    <source>
        <dbReference type="EMBL" id="MDQ8192949.1"/>
    </source>
</evidence>
<organism evidence="2 3">
    <name type="scientific">Thalassobacterium sedimentorum</name>
    <dbReference type="NCBI Taxonomy" id="3041258"/>
    <lineage>
        <taxon>Bacteria</taxon>
        <taxon>Pseudomonadati</taxon>
        <taxon>Verrucomicrobiota</taxon>
        <taxon>Opitutia</taxon>
        <taxon>Puniceicoccales</taxon>
        <taxon>Coraliomargaritaceae</taxon>
        <taxon>Thalassobacterium</taxon>
    </lineage>
</organism>
<accession>A0ABU1AEL6</accession>
<evidence type="ECO:0000313" key="3">
    <source>
        <dbReference type="Proteomes" id="UP001243717"/>
    </source>
</evidence>
<comment type="caution">
    <text evidence="2">The sequence shown here is derived from an EMBL/GenBank/DDBJ whole genome shotgun (WGS) entry which is preliminary data.</text>
</comment>
<dbReference type="SMART" id="SM00354">
    <property type="entry name" value="HTH_LACI"/>
    <property type="match status" value="1"/>
</dbReference>
<dbReference type="Proteomes" id="UP001243717">
    <property type="component" value="Unassembled WGS sequence"/>
</dbReference>
<evidence type="ECO:0000259" key="1">
    <source>
        <dbReference type="SMART" id="SM00354"/>
    </source>
</evidence>
<dbReference type="EMBL" id="JARXIC010000001">
    <property type="protein sequence ID" value="MDQ8192949.1"/>
    <property type="molecule type" value="Genomic_DNA"/>
</dbReference>
<dbReference type="Gene3D" id="3.40.50.2300">
    <property type="match status" value="1"/>
</dbReference>
<feature type="domain" description="HTH lacI-type" evidence="1">
    <location>
        <begin position="18"/>
        <end position="71"/>
    </location>
</feature>
<dbReference type="RefSeq" id="WP_308983458.1">
    <property type="nucleotide sequence ID" value="NZ_JARXIC010000001.1"/>
</dbReference>
<name>A0ABU1AEL6_9BACT</name>
<dbReference type="InterPro" id="IPR000843">
    <property type="entry name" value="HTH_LacI"/>
</dbReference>
<keyword evidence="3" id="KW-1185">Reference proteome</keyword>
<gene>
    <name evidence="2" type="ORF">QEH59_00830</name>
</gene>
<reference evidence="2 3" key="1">
    <citation type="submission" date="2023-04" db="EMBL/GenBank/DDBJ databases">
        <title>A novel bacteria isolated from coastal sediment.</title>
        <authorList>
            <person name="Liu X.-J."/>
            <person name="Du Z.-J."/>
        </authorList>
    </citation>
    <scope>NUCLEOTIDE SEQUENCE [LARGE SCALE GENOMIC DNA]</scope>
    <source>
        <strain evidence="2 3">SDUM461004</strain>
    </source>
</reference>
<sequence length="78" mass="8566">MRKHIIKSTSWPESLLRRAAHILAGESPRSKSWDKVFGAAKQLGYVRNQLAANLRSGSSSVIGIIVSNINTPFYGKVV</sequence>